<dbReference type="Gene3D" id="1.20.930.40">
    <property type="entry name" value="Transferrin receptor-like, dimerisation domain"/>
    <property type="match status" value="1"/>
</dbReference>
<dbReference type="PANTHER" id="PTHR10404">
    <property type="entry name" value="N-ACETYLATED-ALPHA-LINKED ACIDIC DIPEPTIDASE"/>
    <property type="match status" value="1"/>
</dbReference>
<dbReference type="Gene3D" id="3.40.50.1000">
    <property type="entry name" value="HAD superfamily/HAD-like"/>
    <property type="match status" value="2"/>
</dbReference>
<gene>
    <name evidence="5" type="ORF">KQ657_000886</name>
</gene>
<evidence type="ECO:0000256" key="1">
    <source>
        <dbReference type="ARBA" id="ARBA00005634"/>
    </source>
</evidence>
<dbReference type="CDD" id="cd02121">
    <property type="entry name" value="PA_GCPII_like"/>
    <property type="match status" value="1"/>
</dbReference>
<feature type="domain" description="PA" evidence="2">
    <location>
        <begin position="118"/>
        <end position="191"/>
    </location>
</feature>
<dbReference type="SUPFAM" id="SSF52025">
    <property type="entry name" value="PA domain"/>
    <property type="match status" value="1"/>
</dbReference>
<dbReference type="RefSeq" id="XP_043048680.1">
    <property type="nucleotide sequence ID" value="XM_043191708.1"/>
</dbReference>
<evidence type="ECO:0000313" key="6">
    <source>
        <dbReference type="Proteomes" id="UP000790833"/>
    </source>
</evidence>
<dbReference type="GO" id="GO:0004180">
    <property type="term" value="F:carboxypeptidase activity"/>
    <property type="evidence" value="ECO:0007669"/>
    <property type="project" value="TreeGrafter"/>
</dbReference>
<dbReference type="Pfam" id="PF04253">
    <property type="entry name" value="TFR_dimer"/>
    <property type="match status" value="1"/>
</dbReference>
<dbReference type="InterPro" id="IPR036757">
    <property type="entry name" value="TFR-like_dimer_dom_sf"/>
</dbReference>
<dbReference type="SUPFAM" id="SSF56784">
    <property type="entry name" value="HAD-like"/>
    <property type="match status" value="1"/>
</dbReference>
<comment type="caution">
    <text evidence="5">The sequence shown here is derived from an EMBL/GenBank/DDBJ whole genome shotgun (WGS) entry which is preliminary data.</text>
</comment>
<evidence type="ECO:0000259" key="4">
    <source>
        <dbReference type="Pfam" id="PF04389"/>
    </source>
</evidence>
<dbReference type="PANTHER" id="PTHR10404:SF46">
    <property type="entry name" value="VACUOLAR PROTEIN SORTING-ASSOCIATED PROTEIN 70"/>
    <property type="match status" value="1"/>
</dbReference>
<comment type="similarity">
    <text evidence="1">Belongs to the peptidase M28 family. M28B subfamily.</text>
</comment>
<dbReference type="Gene3D" id="3.40.630.10">
    <property type="entry name" value="Zn peptidases"/>
    <property type="match status" value="1"/>
</dbReference>
<keyword evidence="6" id="KW-1185">Reference proteome</keyword>
<dbReference type="SUPFAM" id="SSF53187">
    <property type="entry name" value="Zn-dependent exopeptidases"/>
    <property type="match status" value="1"/>
</dbReference>
<dbReference type="SUPFAM" id="SSF47672">
    <property type="entry name" value="Transferrin receptor-like dimerisation domain"/>
    <property type="match status" value="1"/>
</dbReference>
<dbReference type="AlphaFoldDB" id="A0A9P7V851"/>
<evidence type="ECO:0000259" key="3">
    <source>
        <dbReference type="Pfam" id="PF04253"/>
    </source>
</evidence>
<dbReference type="InterPro" id="IPR007484">
    <property type="entry name" value="Peptidase_M28"/>
</dbReference>
<dbReference type="InterPro" id="IPR003137">
    <property type="entry name" value="PA_domain"/>
</dbReference>
<name>A0A9P7V851_9ASCO</name>
<accession>A0A9P7V851</accession>
<reference evidence="5" key="1">
    <citation type="submission" date="2021-03" db="EMBL/GenBank/DDBJ databases">
        <authorList>
            <person name="Palmer J.M."/>
        </authorList>
    </citation>
    <scope>NUCLEOTIDE SEQUENCE</scope>
    <source>
        <strain evidence="5">ARV_011</strain>
    </source>
</reference>
<dbReference type="FunFam" id="3.50.30.30:FF:000008">
    <property type="entry name" value="Glutamate carboxypeptidase 2"/>
    <property type="match status" value="1"/>
</dbReference>
<dbReference type="CDD" id="cd08022">
    <property type="entry name" value="M28_PSMA_like"/>
    <property type="match status" value="1"/>
</dbReference>
<protein>
    <submittedName>
        <fullName evidence="5">Uncharacterized protein</fullName>
    </submittedName>
</protein>
<feature type="domain" description="Peptidase M28" evidence="4">
    <location>
        <begin position="302"/>
        <end position="496"/>
    </location>
</feature>
<dbReference type="NCBIfam" id="TIGR01460">
    <property type="entry name" value="HAD-SF-IIA"/>
    <property type="match status" value="1"/>
</dbReference>
<dbReference type="InterPro" id="IPR006357">
    <property type="entry name" value="HAD-SF_hydro_IIA"/>
</dbReference>
<dbReference type="Pfam" id="PF13344">
    <property type="entry name" value="Hydrolase_6"/>
    <property type="match status" value="1"/>
</dbReference>
<dbReference type="Pfam" id="PF04389">
    <property type="entry name" value="Peptidase_M28"/>
    <property type="match status" value="1"/>
</dbReference>
<dbReference type="EMBL" id="JAHMUF010000013">
    <property type="protein sequence ID" value="KAG7193132.1"/>
    <property type="molecule type" value="Genomic_DNA"/>
</dbReference>
<dbReference type="InterPro" id="IPR039373">
    <property type="entry name" value="Peptidase_M28B"/>
</dbReference>
<feature type="domain" description="Transferrin receptor-like dimerisation" evidence="3">
    <location>
        <begin position="585"/>
        <end position="702"/>
    </location>
</feature>
<sequence>MEDAYVKVLEETNYARNWSLKFTEHPHLAGSSSGLSLAEWTQTQFKEFGLSNVEIKPYYVYTNFPLDHLLSMVTQKGDVVYQASLEEDELAQDPSSWRNNSVPTFHGYSASGNVTGQFFYANYGRKEDFEKLQDDGIDMKGKIAIVRYGYTYRGLKVKFAQEHGCIGVVMYLDPGDDMGVTPANGFKQYPDGPARHESSVQRGSVLFLSYGVGDPTTPGYASSSPDVARKDPSHVLPHIPSLPVSYRDILPILQQLNGPIPKQKDWIGELQGYNYSIGPSDESAPQLNLYNLQKYNVTPIWNVMGEIKGIFDDEVVVIGNHRDSWAGSAGDPNSGSATMFEIIRGLQAIKRTHPEWKPLRTIIFASFDGEEQGMLGSTEWAEDLLKSLQKKVIAYLNMDIAVGGSALTLSLSPVLNKVLMECAKKVTYPRPTESGRTITLYEHYQSGPFEGKIDILGSGSDFTVFLEHLGIPSMDAGFGSGSNKDPVYQYHSNYDLFYWMDTMADPGFKLHNAMAQYLGLVLLELSSREVINFDVTTYANDIHGYFNDTLESAPKEWFKKPTNFTLIHRSHHNNPHFKDLVQLTHAALTVFTKMSTKFDKYKDQLQVRLDKNDKLSFWEKVWLTIRLKHVNLRLKYLERHFIHEGGLKDRSWFKHIIFASGRYTGYEGQLLPCIREAIEDDLFEDAVLLINVLLKTIARVTDAAMQLINKYDNFLFDCDGVIWLDDVAIKGVKDTIEYLSLLNKQVAFVTNNSSRSRDYYMKKFERLGYTNVSKDRIFPTSYAAAVHLNNELDIPEGSKVWVLGDHGIEEELREFNYIPVGGSSVELDGPFDDNSPLLVPDPEVKATVVGSTKSINYMRISLTLQYLLDPKMPFIGTNIDRVYPGPKGLILPAGGSVVNFMEYTSHRDCINVGKPSRILLDDILKICRFERERTIMVGDTLYTDIKFGNDGELGGTNGSSLLVLTGQTKKLTLDKFLEDPNEVAVFDDTMIPLYVINSFGDIIELINRE</sequence>
<dbReference type="Pfam" id="PF13242">
    <property type="entry name" value="Hydrolase_like"/>
    <property type="match status" value="1"/>
</dbReference>
<organism evidence="5 6">
    <name type="scientific">Scheffersomyces spartinae</name>
    <dbReference type="NCBI Taxonomy" id="45513"/>
    <lineage>
        <taxon>Eukaryota</taxon>
        <taxon>Fungi</taxon>
        <taxon>Dikarya</taxon>
        <taxon>Ascomycota</taxon>
        <taxon>Saccharomycotina</taxon>
        <taxon>Pichiomycetes</taxon>
        <taxon>Debaryomycetaceae</taxon>
        <taxon>Scheffersomyces</taxon>
    </lineage>
</organism>
<dbReference type="InterPro" id="IPR007365">
    <property type="entry name" value="TFR-like_dimer_dom"/>
</dbReference>
<dbReference type="OrthoDB" id="5841748at2759"/>
<dbReference type="InterPro" id="IPR036412">
    <property type="entry name" value="HAD-like_sf"/>
</dbReference>
<dbReference type="Gene3D" id="3.50.30.30">
    <property type="match status" value="1"/>
</dbReference>
<evidence type="ECO:0000313" key="5">
    <source>
        <dbReference type="EMBL" id="KAG7193132.1"/>
    </source>
</evidence>
<dbReference type="Pfam" id="PF02225">
    <property type="entry name" value="PA"/>
    <property type="match status" value="1"/>
</dbReference>
<dbReference type="FunFam" id="3.40.630.10:FF:000101">
    <property type="entry name" value="N-acetylated alpha-linked acidic dipeptidase like 1"/>
    <property type="match status" value="1"/>
</dbReference>
<dbReference type="GeneID" id="66114260"/>
<evidence type="ECO:0000259" key="2">
    <source>
        <dbReference type="Pfam" id="PF02225"/>
    </source>
</evidence>
<dbReference type="InterPro" id="IPR046450">
    <property type="entry name" value="PA_dom_sf"/>
</dbReference>
<dbReference type="Proteomes" id="UP000790833">
    <property type="component" value="Unassembled WGS sequence"/>
</dbReference>
<dbReference type="InterPro" id="IPR023214">
    <property type="entry name" value="HAD_sf"/>
</dbReference>
<proteinExistence type="inferred from homology"/>